<comment type="caution">
    <text evidence="1">The sequence shown here is derived from an EMBL/GenBank/DDBJ whole genome shotgun (WGS) entry which is preliminary data.</text>
</comment>
<organism evidence="1 2">
    <name type="scientific">Vibrio maritimus</name>
    <dbReference type="NCBI Taxonomy" id="990268"/>
    <lineage>
        <taxon>Bacteria</taxon>
        <taxon>Pseudomonadati</taxon>
        <taxon>Pseudomonadota</taxon>
        <taxon>Gammaproteobacteria</taxon>
        <taxon>Vibrionales</taxon>
        <taxon>Vibrionaceae</taxon>
        <taxon>Vibrio</taxon>
    </lineage>
</organism>
<gene>
    <name evidence="1" type="ORF">JCM19235_1257</name>
</gene>
<protein>
    <submittedName>
        <fullName evidence="1">Uncharacterized protein</fullName>
    </submittedName>
</protein>
<keyword evidence="2" id="KW-1185">Reference proteome</keyword>
<dbReference type="EMBL" id="BBMR01000017">
    <property type="protein sequence ID" value="GAL22956.1"/>
    <property type="molecule type" value="Genomic_DNA"/>
</dbReference>
<dbReference type="AlphaFoldDB" id="A0A090S5Z6"/>
<evidence type="ECO:0000313" key="2">
    <source>
        <dbReference type="Proteomes" id="UP000029228"/>
    </source>
</evidence>
<dbReference type="STRING" id="990268.JCM19235_1257"/>
<reference evidence="1 2" key="1">
    <citation type="submission" date="2014-09" db="EMBL/GenBank/DDBJ databases">
        <title>Vibrio maritimus JCM 19235. (C45) whole genome shotgun sequence.</title>
        <authorList>
            <person name="Sawabe T."/>
            <person name="Meirelles P."/>
            <person name="Nakanishi M."/>
            <person name="Sayaka M."/>
            <person name="Hattori M."/>
            <person name="Ohkuma M."/>
        </authorList>
    </citation>
    <scope>NUCLEOTIDE SEQUENCE [LARGE SCALE GENOMIC DNA]</scope>
    <source>
        <strain evidence="2">JCM19235</strain>
    </source>
</reference>
<reference evidence="1 2" key="2">
    <citation type="submission" date="2014-09" db="EMBL/GenBank/DDBJ databases">
        <authorList>
            <consortium name="NBRP consortium"/>
            <person name="Sawabe T."/>
            <person name="Meirelles P."/>
            <person name="Nakanishi M."/>
            <person name="Sayaka M."/>
            <person name="Hattori M."/>
            <person name="Ohkuma M."/>
        </authorList>
    </citation>
    <scope>NUCLEOTIDE SEQUENCE [LARGE SCALE GENOMIC DNA]</scope>
    <source>
        <strain evidence="2">JCM19235</strain>
    </source>
</reference>
<dbReference type="Proteomes" id="UP000029228">
    <property type="component" value="Unassembled WGS sequence"/>
</dbReference>
<name>A0A090S5Z6_9VIBR</name>
<accession>A0A090S5Z6</accession>
<evidence type="ECO:0000313" key="1">
    <source>
        <dbReference type="EMBL" id="GAL22956.1"/>
    </source>
</evidence>
<proteinExistence type="predicted"/>
<sequence length="37" mass="4100">MTADGNVGIEVSPNCKHVIRSFEQTMYKEALGTSTRQ</sequence>